<proteinExistence type="predicted"/>
<organism evidence="1 2">
    <name type="scientific">Glossina austeni</name>
    <name type="common">Savannah tsetse fly</name>
    <dbReference type="NCBI Taxonomy" id="7395"/>
    <lineage>
        <taxon>Eukaryota</taxon>
        <taxon>Metazoa</taxon>
        <taxon>Ecdysozoa</taxon>
        <taxon>Arthropoda</taxon>
        <taxon>Hexapoda</taxon>
        <taxon>Insecta</taxon>
        <taxon>Pterygota</taxon>
        <taxon>Neoptera</taxon>
        <taxon>Endopterygota</taxon>
        <taxon>Diptera</taxon>
        <taxon>Brachycera</taxon>
        <taxon>Muscomorpha</taxon>
        <taxon>Hippoboscoidea</taxon>
        <taxon>Glossinidae</taxon>
        <taxon>Glossina</taxon>
    </lineage>
</organism>
<evidence type="ECO:0000313" key="2">
    <source>
        <dbReference type="Proteomes" id="UP000078200"/>
    </source>
</evidence>
<protein>
    <submittedName>
        <fullName evidence="1">Uncharacterized protein</fullName>
    </submittedName>
</protein>
<reference evidence="1" key="1">
    <citation type="submission" date="2020-05" db="UniProtKB">
        <authorList>
            <consortium name="EnsemblMetazoa"/>
        </authorList>
    </citation>
    <scope>IDENTIFICATION</scope>
    <source>
        <strain evidence="1">TTRI</strain>
    </source>
</reference>
<name>A0A1A9UV60_GLOAU</name>
<dbReference type="Proteomes" id="UP000078200">
    <property type="component" value="Unassembled WGS sequence"/>
</dbReference>
<accession>A0A1A9UV60</accession>
<dbReference type="EnsemblMetazoa" id="GAUT016677-RA">
    <property type="protein sequence ID" value="GAUT016677-PA"/>
    <property type="gene ID" value="GAUT016677"/>
</dbReference>
<sequence>MIAATYAKCNNHHSEMILFYKTAVRRQWALATQSNWFADHKQVIRTHLYIIWDTICDNYSGYTNSGKPEDNNKIEESMLLPMPQSYSSVKSLCSGTHSYTSFLDASVFLSVGGGLFSVATNCGLLLKNNGNGCFTQVPSTGLA</sequence>
<keyword evidence="2" id="KW-1185">Reference proteome</keyword>
<dbReference type="VEuPathDB" id="VectorBase:GAUT016677"/>
<evidence type="ECO:0000313" key="1">
    <source>
        <dbReference type="EnsemblMetazoa" id="GAUT016677-PA"/>
    </source>
</evidence>
<dbReference type="AlphaFoldDB" id="A0A1A9UV60"/>